<evidence type="ECO:0000256" key="1">
    <source>
        <dbReference type="SAM" id="MobiDB-lite"/>
    </source>
</evidence>
<evidence type="ECO:0000313" key="2">
    <source>
        <dbReference type="Ensembl" id="ENSHCOP00000017222.1"/>
    </source>
</evidence>
<feature type="compositionally biased region" description="Basic and acidic residues" evidence="1">
    <location>
        <begin position="46"/>
        <end position="58"/>
    </location>
</feature>
<reference evidence="2" key="2">
    <citation type="submission" date="2025-09" db="UniProtKB">
        <authorList>
            <consortium name="Ensembl"/>
        </authorList>
    </citation>
    <scope>IDENTIFICATION</scope>
</reference>
<dbReference type="Proteomes" id="UP000264820">
    <property type="component" value="Unplaced"/>
</dbReference>
<name>A0A3Q2YUD8_HIPCM</name>
<dbReference type="AlphaFoldDB" id="A0A3Q2YUD8"/>
<feature type="compositionally biased region" description="Low complexity" evidence="1">
    <location>
        <begin position="34"/>
        <end position="45"/>
    </location>
</feature>
<organism evidence="2 3">
    <name type="scientific">Hippocampus comes</name>
    <name type="common">Tiger tail seahorse</name>
    <dbReference type="NCBI Taxonomy" id="109280"/>
    <lineage>
        <taxon>Eukaryota</taxon>
        <taxon>Metazoa</taxon>
        <taxon>Chordata</taxon>
        <taxon>Craniata</taxon>
        <taxon>Vertebrata</taxon>
        <taxon>Euteleostomi</taxon>
        <taxon>Actinopterygii</taxon>
        <taxon>Neopterygii</taxon>
        <taxon>Teleostei</taxon>
        <taxon>Neoteleostei</taxon>
        <taxon>Acanthomorphata</taxon>
        <taxon>Syngnathiaria</taxon>
        <taxon>Syngnathiformes</taxon>
        <taxon>Syngnathoidei</taxon>
        <taxon>Syngnathidae</taxon>
        <taxon>Hippocampus</taxon>
    </lineage>
</organism>
<proteinExistence type="predicted"/>
<feature type="compositionally biased region" description="Basic and acidic residues" evidence="1">
    <location>
        <begin position="93"/>
        <end position="102"/>
    </location>
</feature>
<sequence>MRLALRSRAGVRLARCQRSQDKTGGGAAEEECRPSSSIIAAARALPLRDHQNPRRSQDPTESIQWPKSPPPCPRRLPTFRRTPGKAFASGPEEGWRQSRVESRSSLPGVHVDCSELSGTLEKKKC</sequence>
<feature type="region of interest" description="Disordered" evidence="1">
    <location>
        <begin position="1"/>
        <end position="111"/>
    </location>
</feature>
<reference evidence="2" key="1">
    <citation type="submission" date="2025-08" db="UniProtKB">
        <authorList>
            <consortium name="Ensembl"/>
        </authorList>
    </citation>
    <scope>IDENTIFICATION</scope>
</reference>
<protein>
    <submittedName>
        <fullName evidence="2">Uncharacterized protein</fullName>
    </submittedName>
</protein>
<keyword evidence="3" id="KW-1185">Reference proteome</keyword>
<dbReference type="Ensembl" id="ENSHCOT00000014346.1">
    <property type="protein sequence ID" value="ENSHCOP00000017222.1"/>
    <property type="gene ID" value="ENSHCOG00000021117.1"/>
</dbReference>
<accession>A0A3Q2YUD8</accession>
<evidence type="ECO:0000313" key="3">
    <source>
        <dbReference type="Proteomes" id="UP000264820"/>
    </source>
</evidence>